<evidence type="ECO:0000256" key="5">
    <source>
        <dbReference type="ARBA" id="ARBA00051722"/>
    </source>
</evidence>
<name>A0ABU3HDH5_9BACL</name>
<accession>A0ABU3HDH5</accession>
<gene>
    <name evidence="6" type="ORF">J2Z22_004453</name>
</gene>
<comment type="catalytic activity">
    <reaction evidence="5">
        <text>O-phospho-L-tyrosyl-[protein] + H2O = L-tyrosyl-[protein] + phosphate</text>
        <dbReference type="Rhea" id="RHEA:10684"/>
        <dbReference type="Rhea" id="RHEA-COMP:10136"/>
        <dbReference type="Rhea" id="RHEA-COMP:20101"/>
        <dbReference type="ChEBI" id="CHEBI:15377"/>
        <dbReference type="ChEBI" id="CHEBI:43474"/>
        <dbReference type="ChEBI" id="CHEBI:46858"/>
        <dbReference type="ChEBI" id="CHEBI:61978"/>
        <dbReference type="EC" id="3.1.3.48"/>
    </reaction>
</comment>
<reference evidence="6 7" key="1">
    <citation type="submission" date="2023-07" db="EMBL/GenBank/DDBJ databases">
        <title>Genomic Encyclopedia of Type Strains, Phase IV (KMG-IV): sequencing the most valuable type-strain genomes for metagenomic binning, comparative biology and taxonomic classification.</title>
        <authorList>
            <person name="Goeker M."/>
        </authorList>
    </citation>
    <scope>NUCLEOTIDE SEQUENCE [LARGE SCALE GENOMIC DNA]</scope>
    <source>
        <strain evidence="6 7">T98</strain>
    </source>
</reference>
<dbReference type="PANTHER" id="PTHR39181">
    <property type="entry name" value="TYROSINE-PROTEIN PHOSPHATASE YWQE"/>
    <property type="match status" value="1"/>
</dbReference>
<evidence type="ECO:0000256" key="2">
    <source>
        <dbReference type="ARBA" id="ARBA00013064"/>
    </source>
</evidence>
<evidence type="ECO:0000313" key="6">
    <source>
        <dbReference type="EMBL" id="MDT3428859.1"/>
    </source>
</evidence>
<evidence type="ECO:0000256" key="3">
    <source>
        <dbReference type="ARBA" id="ARBA00022801"/>
    </source>
</evidence>
<dbReference type="Pfam" id="PF19567">
    <property type="entry name" value="CpsB_CapC"/>
    <property type="match status" value="1"/>
</dbReference>
<dbReference type="Gene3D" id="3.20.20.140">
    <property type="entry name" value="Metal-dependent hydrolases"/>
    <property type="match status" value="1"/>
</dbReference>
<evidence type="ECO:0000256" key="1">
    <source>
        <dbReference type="ARBA" id="ARBA00005750"/>
    </source>
</evidence>
<keyword evidence="4" id="KW-0904">Protein phosphatase</keyword>
<proteinExistence type="inferred from homology"/>
<dbReference type="PANTHER" id="PTHR39181:SF1">
    <property type="entry name" value="TYROSINE-PROTEIN PHOSPHATASE YWQE"/>
    <property type="match status" value="1"/>
</dbReference>
<protein>
    <recommendedName>
        <fullName evidence="2">protein-tyrosine-phosphatase</fullName>
        <ecNumber evidence="2">3.1.3.48</ecNumber>
    </recommendedName>
</protein>
<evidence type="ECO:0000313" key="7">
    <source>
        <dbReference type="Proteomes" id="UP001248709"/>
    </source>
</evidence>
<dbReference type="EMBL" id="JAUSUY010000028">
    <property type="protein sequence ID" value="MDT3428859.1"/>
    <property type="molecule type" value="Genomic_DNA"/>
</dbReference>
<keyword evidence="7" id="KW-1185">Reference proteome</keyword>
<dbReference type="RefSeq" id="WP_232238765.1">
    <property type="nucleotide sequence ID" value="NZ_JAUSUY010000028.1"/>
</dbReference>
<comment type="similarity">
    <text evidence="1">Belongs to the metallo-dependent hydrolases superfamily. CpsB/CapC family.</text>
</comment>
<dbReference type="EC" id="3.1.3.48" evidence="2"/>
<dbReference type="Proteomes" id="UP001248709">
    <property type="component" value="Unassembled WGS sequence"/>
</dbReference>
<comment type="caution">
    <text evidence="6">The sequence shown here is derived from an EMBL/GenBank/DDBJ whole genome shotgun (WGS) entry which is preliminary data.</text>
</comment>
<dbReference type="InterPro" id="IPR016667">
    <property type="entry name" value="Caps_polysacc_synth_CpsB/CapC"/>
</dbReference>
<sequence>MWSVTSSNHFLDEFGCFFVCNYLKILRERTDKNNMIDIHSHILPSVDDGASDWEDALAMARDAHKDGIHTVVATPHHANGQYLNPADSIMDGVDKVMPPKHDSRIGF</sequence>
<evidence type="ECO:0000256" key="4">
    <source>
        <dbReference type="ARBA" id="ARBA00022912"/>
    </source>
</evidence>
<organism evidence="6 7">
    <name type="scientific">Paenibacillus forsythiae</name>
    <dbReference type="NCBI Taxonomy" id="365616"/>
    <lineage>
        <taxon>Bacteria</taxon>
        <taxon>Bacillati</taxon>
        <taxon>Bacillota</taxon>
        <taxon>Bacilli</taxon>
        <taxon>Bacillales</taxon>
        <taxon>Paenibacillaceae</taxon>
        <taxon>Paenibacillus</taxon>
    </lineage>
</organism>
<keyword evidence="3" id="KW-0378">Hydrolase</keyword>